<gene>
    <name evidence="3" type="ORF">GCM10009759_68990</name>
</gene>
<evidence type="ECO:0000259" key="2">
    <source>
        <dbReference type="Pfam" id="PF04167"/>
    </source>
</evidence>
<proteinExistence type="predicted"/>
<reference evidence="4" key="1">
    <citation type="journal article" date="2019" name="Int. J. Syst. Evol. Microbiol.">
        <title>The Global Catalogue of Microorganisms (GCM) 10K type strain sequencing project: providing services to taxonomists for standard genome sequencing and annotation.</title>
        <authorList>
            <consortium name="The Broad Institute Genomics Platform"/>
            <consortium name="The Broad Institute Genome Sequencing Center for Infectious Disease"/>
            <person name="Wu L."/>
            <person name="Ma J."/>
        </authorList>
    </citation>
    <scope>NUCLEOTIDE SEQUENCE [LARGE SCALE GENOMIC DNA]</scope>
    <source>
        <strain evidence="4">JCM 14559</strain>
    </source>
</reference>
<keyword evidence="1" id="KW-0378">Hydrolase</keyword>
<protein>
    <recommendedName>
        <fullName evidence="2">DUF402 domain-containing protein</fullName>
    </recommendedName>
</protein>
<dbReference type="PANTHER" id="PTHR39159:SF1">
    <property type="entry name" value="UPF0374 PROTEIN YGAC"/>
    <property type="match status" value="1"/>
</dbReference>
<evidence type="ECO:0000313" key="4">
    <source>
        <dbReference type="Proteomes" id="UP001500897"/>
    </source>
</evidence>
<comment type="caution">
    <text evidence="3">The sequence shown here is derived from an EMBL/GenBank/DDBJ whole genome shotgun (WGS) entry which is preliminary data.</text>
</comment>
<dbReference type="EMBL" id="BAAANS010000072">
    <property type="protein sequence ID" value="GAA2120283.1"/>
    <property type="molecule type" value="Genomic_DNA"/>
</dbReference>
<sequence length="230" mass="25983">MTNTEQSTRFQPGTTVVRRDVHAGRVWTAKPHRVVADTGHVLTLACWPGIESLAPTTWIESLRTGSDAVREQGLDHLATGTWTLGTHRWERTAVLSHYLAGEWFSLHCFQDADSGDPISWYVNFEMPHRRGPDGIDTMDLALDLVVTPDLSGHRWKDRDEYGRLRRLGVVDDFLARQVDAARGRVLRMLDDRAGPFATGWPSWAPQPDWPLPLLPDGVDQEAELLVPYRL</sequence>
<keyword evidence="4" id="KW-1185">Reference proteome</keyword>
<dbReference type="Proteomes" id="UP001500897">
    <property type="component" value="Unassembled WGS sequence"/>
</dbReference>
<dbReference type="InterPro" id="IPR035930">
    <property type="entry name" value="FomD-like_sf"/>
</dbReference>
<evidence type="ECO:0000313" key="3">
    <source>
        <dbReference type="EMBL" id="GAA2120283.1"/>
    </source>
</evidence>
<dbReference type="RefSeq" id="WP_344558037.1">
    <property type="nucleotide sequence ID" value="NZ_BAAANS010000072.1"/>
</dbReference>
<dbReference type="Pfam" id="PF04167">
    <property type="entry name" value="DUF402"/>
    <property type="match status" value="1"/>
</dbReference>
<dbReference type="Gene3D" id="2.40.380.10">
    <property type="entry name" value="FomD-like"/>
    <property type="match status" value="1"/>
</dbReference>
<name>A0ABP5JN53_9ACTN</name>
<evidence type="ECO:0000256" key="1">
    <source>
        <dbReference type="ARBA" id="ARBA00022801"/>
    </source>
</evidence>
<dbReference type="InterPro" id="IPR007295">
    <property type="entry name" value="DUF402"/>
</dbReference>
<feature type="domain" description="DUF402" evidence="2">
    <location>
        <begin position="79"/>
        <end position="190"/>
    </location>
</feature>
<organism evidence="3 4">
    <name type="scientific">Kitasatospora saccharophila</name>
    <dbReference type="NCBI Taxonomy" id="407973"/>
    <lineage>
        <taxon>Bacteria</taxon>
        <taxon>Bacillati</taxon>
        <taxon>Actinomycetota</taxon>
        <taxon>Actinomycetes</taxon>
        <taxon>Kitasatosporales</taxon>
        <taxon>Streptomycetaceae</taxon>
        <taxon>Kitasatospora</taxon>
    </lineage>
</organism>
<dbReference type="InterPro" id="IPR050212">
    <property type="entry name" value="Ntdp-like"/>
</dbReference>
<accession>A0ABP5JN53</accession>
<dbReference type="PANTHER" id="PTHR39159">
    <property type="match status" value="1"/>
</dbReference>
<dbReference type="SUPFAM" id="SSF159234">
    <property type="entry name" value="FomD-like"/>
    <property type="match status" value="1"/>
</dbReference>